<accession>A0ABP8NTM3</accession>
<dbReference type="Proteomes" id="UP001500840">
    <property type="component" value="Unassembled WGS sequence"/>
</dbReference>
<keyword evidence="7" id="KW-1185">Reference proteome</keyword>
<dbReference type="Pfam" id="PF03781">
    <property type="entry name" value="FGE-sulfatase"/>
    <property type="match status" value="1"/>
</dbReference>
<dbReference type="InterPro" id="IPR017806">
    <property type="entry name" value="EgtB"/>
</dbReference>
<proteinExistence type="predicted"/>
<sequence length="426" mass="48678">MSSTAAALSSGEQLRASYLATRAFTDQIAQPLAAEDCTVQSMDDASPTKWHLAHTTWFFETFILRTQPDYREFDPEFNFLFNSYYNSIGRQYPRSRRGLISRPGMQQVEDYRNHVDRELAKRLECDEFATQAAELLRIGINHEQQHQELMLTDAKHMLSCNPIWPTYRDDPFDESGEAKQMDWIEVPEGLHMIGHEGDGFAYDNESPRHHTHLHATSIAATLVTNGEYLEFIESGGYQRPEFWLSMGWATVQQNDWDAPLYWVQQDGRWHQFSLAGLVPVEPAWPVTHVSYFEADAFARWAGKRLPTEFEWEAACRIASQSPNVSLTQEPFADVLMQQNKCIHPTRSPAGLMGTAWQWTCSSYAGYPGYRPPAGAVGEYNGKFMCNQYVLRGGSVATSSNHIRDTYRNFFPPEARWQFTGIRLAAS</sequence>
<dbReference type="InterPro" id="IPR051043">
    <property type="entry name" value="Sulfatase_Mod_Factor_Kinase"/>
</dbReference>
<name>A0ABP8NTM3_9BACT</name>
<reference evidence="7" key="1">
    <citation type="journal article" date="2019" name="Int. J. Syst. Evol. Microbiol.">
        <title>The Global Catalogue of Microorganisms (GCM) 10K type strain sequencing project: providing services to taxonomists for standard genome sequencing and annotation.</title>
        <authorList>
            <consortium name="The Broad Institute Genomics Platform"/>
            <consortium name="The Broad Institute Genome Sequencing Center for Infectious Disease"/>
            <person name="Wu L."/>
            <person name="Ma J."/>
        </authorList>
    </citation>
    <scope>NUCLEOTIDE SEQUENCE [LARGE SCALE GENOMIC DNA]</scope>
    <source>
        <strain evidence="7">JCM 17759</strain>
    </source>
</reference>
<dbReference type="InterPro" id="IPR042095">
    <property type="entry name" value="SUMF_sf"/>
</dbReference>
<dbReference type="NCBIfam" id="TIGR03440">
    <property type="entry name" value="egtB_TIGR03440"/>
    <property type="match status" value="1"/>
</dbReference>
<evidence type="ECO:0000256" key="2">
    <source>
        <dbReference type="ARBA" id="ARBA00023004"/>
    </source>
</evidence>
<keyword evidence="2" id="KW-0408">Iron</keyword>
<evidence type="ECO:0000313" key="6">
    <source>
        <dbReference type="EMBL" id="GAA4473080.1"/>
    </source>
</evidence>
<dbReference type="InterPro" id="IPR005532">
    <property type="entry name" value="SUMF_dom"/>
</dbReference>
<evidence type="ECO:0000256" key="3">
    <source>
        <dbReference type="ARBA" id="ARBA00037882"/>
    </source>
</evidence>
<organism evidence="6 7">
    <name type="scientific">Novipirellula rosea</name>
    <dbReference type="NCBI Taxonomy" id="1031540"/>
    <lineage>
        <taxon>Bacteria</taxon>
        <taxon>Pseudomonadati</taxon>
        <taxon>Planctomycetota</taxon>
        <taxon>Planctomycetia</taxon>
        <taxon>Pirellulales</taxon>
        <taxon>Pirellulaceae</taxon>
        <taxon>Novipirellula</taxon>
    </lineage>
</organism>
<dbReference type="InterPro" id="IPR016187">
    <property type="entry name" value="CTDL_fold"/>
</dbReference>
<evidence type="ECO:0000256" key="1">
    <source>
        <dbReference type="ARBA" id="ARBA00023002"/>
    </source>
</evidence>
<dbReference type="InterPro" id="IPR024775">
    <property type="entry name" value="DinB-like"/>
</dbReference>
<comment type="pathway">
    <text evidence="3">Amino-acid biosynthesis; ergothioneine biosynthesis.</text>
</comment>
<comment type="caution">
    <text evidence="6">The sequence shown here is derived from an EMBL/GenBank/DDBJ whole genome shotgun (WGS) entry which is preliminary data.</text>
</comment>
<feature type="domain" description="DinB-like" evidence="5">
    <location>
        <begin position="20"/>
        <end position="150"/>
    </location>
</feature>
<dbReference type="EMBL" id="BAABGA010000120">
    <property type="protein sequence ID" value="GAA4473080.1"/>
    <property type="molecule type" value="Genomic_DNA"/>
</dbReference>
<dbReference type="SUPFAM" id="SSF56436">
    <property type="entry name" value="C-type lectin-like"/>
    <property type="match status" value="1"/>
</dbReference>
<evidence type="ECO:0000259" key="5">
    <source>
        <dbReference type="Pfam" id="PF12867"/>
    </source>
</evidence>
<gene>
    <name evidence="6" type="primary">egtB</name>
    <name evidence="6" type="ORF">GCM10023156_70550</name>
</gene>
<dbReference type="Gene3D" id="3.90.1580.10">
    <property type="entry name" value="paralog of FGE (formylglycine-generating enzyme)"/>
    <property type="match status" value="1"/>
</dbReference>
<evidence type="ECO:0000259" key="4">
    <source>
        <dbReference type="Pfam" id="PF03781"/>
    </source>
</evidence>
<dbReference type="Pfam" id="PF12867">
    <property type="entry name" value="DinB_2"/>
    <property type="match status" value="1"/>
</dbReference>
<protein>
    <submittedName>
        <fullName evidence="6">Ergothioneine biosynthesis protein EgtB</fullName>
    </submittedName>
</protein>
<keyword evidence="1" id="KW-0560">Oxidoreductase</keyword>
<dbReference type="PANTHER" id="PTHR23150:SF36">
    <property type="entry name" value="HERCYNINE OXYGENASE"/>
    <property type="match status" value="1"/>
</dbReference>
<feature type="domain" description="Sulfatase-modifying factor enzyme-like" evidence="4">
    <location>
        <begin position="182"/>
        <end position="424"/>
    </location>
</feature>
<dbReference type="RefSeq" id="WP_345328421.1">
    <property type="nucleotide sequence ID" value="NZ_BAABGA010000120.1"/>
</dbReference>
<evidence type="ECO:0000313" key="7">
    <source>
        <dbReference type="Proteomes" id="UP001500840"/>
    </source>
</evidence>
<dbReference type="PANTHER" id="PTHR23150">
    <property type="entry name" value="SULFATASE MODIFYING FACTOR 1, 2"/>
    <property type="match status" value="1"/>
</dbReference>